<dbReference type="InterPro" id="IPR006195">
    <property type="entry name" value="aa-tRNA-synth_II"/>
</dbReference>
<dbReference type="InterPro" id="IPR042103">
    <property type="entry name" value="SerRS_1_N_sf"/>
</dbReference>
<dbReference type="NCBIfam" id="TIGR00414">
    <property type="entry name" value="serS"/>
    <property type="match status" value="1"/>
</dbReference>
<dbReference type="EMBL" id="JAVHNS010000009">
    <property type="protein sequence ID" value="KAK6343210.1"/>
    <property type="molecule type" value="Genomic_DNA"/>
</dbReference>
<dbReference type="InterPro" id="IPR002317">
    <property type="entry name" value="Ser-tRNA-ligase_type_1"/>
</dbReference>
<dbReference type="AlphaFoldDB" id="A0AAV9UM28"/>
<name>A0AAV9UM28_9PEZI</name>
<dbReference type="InterPro" id="IPR015866">
    <property type="entry name" value="Ser-tRNA-synth_1_N"/>
</dbReference>
<dbReference type="Pfam" id="PF00587">
    <property type="entry name" value="tRNA-synt_2b"/>
    <property type="match status" value="1"/>
</dbReference>
<protein>
    <recommendedName>
        <fullName evidence="1">serine--tRNA ligase</fullName>
        <ecNumber evidence="1">6.1.1.11</ecNumber>
    </recommendedName>
    <alternativeName>
        <fullName evidence="6">Seryl-tRNA synthetase</fullName>
    </alternativeName>
    <alternativeName>
        <fullName evidence="7">Seryl-tRNA(Ser) synthetase</fullName>
    </alternativeName>
</protein>
<dbReference type="GO" id="GO:0005524">
    <property type="term" value="F:ATP binding"/>
    <property type="evidence" value="ECO:0007669"/>
    <property type="project" value="UniProtKB-KW"/>
</dbReference>
<evidence type="ECO:0000256" key="2">
    <source>
        <dbReference type="ARBA" id="ARBA00022598"/>
    </source>
</evidence>
<keyword evidence="5" id="KW-0030">Aminoacyl-tRNA synthetase</keyword>
<evidence type="ECO:0000256" key="4">
    <source>
        <dbReference type="ARBA" id="ARBA00022840"/>
    </source>
</evidence>
<proteinExistence type="predicted"/>
<keyword evidence="4" id="KW-0067">ATP-binding</keyword>
<evidence type="ECO:0000313" key="9">
    <source>
        <dbReference type="EMBL" id="KAK6343210.1"/>
    </source>
</evidence>
<keyword evidence="3" id="KW-0547">Nucleotide-binding</keyword>
<keyword evidence="10" id="KW-1185">Reference proteome</keyword>
<evidence type="ECO:0000256" key="5">
    <source>
        <dbReference type="ARBA" id="ARBA00023146"/>
    </source>
</evidence>
<gene>
    <name evidence="9" type="primary">DIA4</name>
    <name evidence="9" type="ORF">TWF730_010810</name>
</gene>
<keyword evidence="2 9" id="KW-0436">Ligase</keyword>
<dbReference type="Gene3D" id="1.10.287.40">
    <property type="entry name" value="Serine-tRNA synthetase, tRNA binding domain"/>
    <property type="match status" value="1"/>
</dbReference>
<sequence>MITASRMVLRLPLCGRRHQSMLRKSHNCHIRIAQRHESGTRCFPQTRRTFSSQINPPPPSFAPKPIVATKPIRENPDLYSQNCLNRNLPVEAMFPSRITKLSDDLFELRSSLNIVRGEQNALSAKIKAAAPRRNENLAEWEDLQVRAKELKRQVSVQEAVEQQLEDEMNMLAVQLPNLTHPDTPGPGLLKVVGYINEDKLPTPSLQRGSERKNGEVPELLYEGTPGVSHVDIGTELGILDFSSSSKTSGWGWYFLHGDAVLLEQALIQYSLSCARSRGWNLVSPPSIVYSHIAGACGFKPRDSNNEQQIYYISQGAASENSQDSSRPELCLAGTAEIPLAGMFANTALPIAAFPKKMVGVSRCYRAEAGSHGLATKGLYRVHEFTKVELFAWTQPDSEISDQTFNEIMDLQKDIITGLRIPARVISMPSDDLGAPAYRKYDIEAFMPSRKGEKYGGWGEITSVSECTDYQARRLNARCKYPDGKLGFLWSLNGTALAVPRIITAILENNWNETEREVYIPKVLQPYMGGIEVIRRPASAA</sequence>
<comment type="caution">
    <text evidence="9">The sequence shown here is derived from an EMBL/GenBank/DDBJ whole genome shotgun (WGS) entry which is preliminary data.</text>
</comment>
<accession>A0AAV9UM28</accession>
<dbReference type="EC" id="6.1.1.11" evidence="1"/>
<feature type="domain" description="Aminoacyl-transfer RNA synthetases class-II family profile" evidence="8">
    <location>
        <begin position="275"/>
        <end position="520"/>
    </location>
</feature>
<dbReference type="PRINTS" id="PR00981">
    <property type="entry name" value="TRNASYNTHSER"/>
</dbReference>
<organism evidence="9 10">
    <name type="scientific">Orbilia blumenaviensis</name>
    <dbReference type="NCBI Taxonomy" id="1796055"/>
    <lineage>
        <taxon>Eukaryota</taxon>
        <taxon>Fungi</taxon>
        <taxon>Dikarya</taxon>
        <taxon>Ascomycota</taxon>
        <taxon>Pezizomycotina</taxon>
        <taxon>Orbiliomycetes</taxon>
        <taxon>Orbiliales</taxon>
        <taxon>Orbiliaceae</taxon>
        <taxon>Orbilia</taxon>
    </lineage>
</organism>
<evidence type="ECO:0000259" key="8">
    <source>
        <dbReference type="PROSITE" id="PS50862"/>
    </source>
</evidence>
<dbReference type="GO" id="GO:0004828">
    <property type="term" value="F:serine-tRNA ligase activity"/>
    <property type="evidence" value="ECO:0007669"/>
    <property type="project" value="UniProtKB-EC"/>
</dbReference>
<dbReference type="PANTHER" id="PTHR11778">
    <property type="entry name" value="SERYL-TRNA SYNTHETASE"/>
    <property type="match status" value="1"/>
</dbReference>
<evidence type="ECO:0000256" key="3">
    <source>
        <dbReference type="ARBA" id="ARBA00022741"/>
    </source>
</evidence>
<dbReference type="PROSITE" id="PS50862">
    <property type="entry name" value="AA_TRNA_LIGASE_II"/>
    <property type="match status" value="1"/>
</dbReference>
<reference evidence="9 10" key="1">
    <citation type="submission" date="2019-10" db="EMBL/GenBank/DDBJ databases">
        <authorList>
            <person name="Palmer J.M."/>
        </authorList>
    </citation>
    <scope>NUCLEOTIDE SEQUENCE [LARGE SCALE GENOMIC DNA]</scope>
    <source>
        <strain evidence="9 10">TWF730</strain>
    </source>
</reference>
<evidence type="ECO:0000256" key="1">
    <source>
        <dbReference type="ARBA" id="ARBA00012840"/>
    </source>
</evidence>
<evidence type="ECO:0000256" key="7">
    <source>
        <dbReference type="ARBA" id="ARBA00034892"/>
    </source>
</evidence>
<dbReference type="Pfam" id="PF02403">
    <property type="entry name" value="Seryl_tRNA_N"/>
    <property type="match status" value="1"/>
</dbReference>
<dbReference type="SUPFAM" id="SSF55681">
    <property type="entry name" value="Class II aaRS and biotin synthetases"/>
    <property type="match status" value="1"/>
</dbReference>
<dbReference type="SUPFAM" id="SSF46589">
    <property type="entry name" value="tRNA-binding arm"/>
    <property type="match status" value="1"/>
</dbReference>
<evidence type="ECO:0000256" key="6">
    <source>
        <dbReference type="ARBA" id="ARBA00031113"/>
    </source>
</evidence>
<dbReference type="InterPro" id="IPR045864">
    <property type="entry name" value="aa-tRNA-synth_II/BPL/LPL"/>
</dbReference>
<dbReference type="GO" id="GO:0006434">
    <property type="term" value="P:seryl-tRNA aminoacylation"/>
    <property type="evidence" value="ECO:0007669"/>
    <property type="project" value="InterPro"/>
</dbReference>
<dbReference type="Proteomes" id="UP001373714">
    <property type="component" value="Unassembled WGS sequence"/>
</dbReference>
<dbReference type="InterPro" id="IPR002314">
    <property type="entry name" value="aa-tRNA-synt_IIb"/>
</dbReference>
<evidence type="ECO:0000313" key="10">
    <source>
        <dbReference type="Proteomes" id="UP001373714"/>
    </source>
</evidence>
<dbReference type="Gene3D" id="3.30.930.10">
    <property type="entry name" value="Bira Bifunctional Protein, Domain 2"/>
    <property type="match status" value="1"/>
</dbReference>
<dbReference type="InterPro" id="IPR010978">
    <property type="entry name" value="tRNA-bd_arm"/>
</dbReference>